<dbReference type="EMBL" id="NKXS01000123">
    <property type="protein sequence ID" value="PIN26248.1"/>
    <property type="molecule type" value="Genomic_DNA"/>
</dbReference>
<organism evidence="1 2">
    <name type="scientific">Handroanthus impetiginosus</name>
    <dbReference type="NCBI Taxonomy" id="429701"/>
    <lineage>
        <taxon>Eukaryota</taxon>
        <taxon>Viridiplantae</taxon>
        <taxon>Streptophyta</taxon>
        <taxon>Embryophyta</taxon>
        <taxon>Tracheophyta</taxon>
        <taxon>Spermatophyta</taxon>
        <taxon>Magnoliopsida</taxon>
        <taxon>eudicotyledons</taxon>
        <taxon>Gunneridae</taxon>
        <taxon>Pentapetalae</taxon>
        <taxon>asterids</taxon>
        <taxon>lamiids</taxon>
        <taxon>Lamiales</taxon>
        <taxon>Bignoniaceae</taxon>
        <taxon>Crescentiina</taxon>
        <taxon>Tabebuia alliance</taxon>
        <taxon>Handroanthus</taxon>
    </lineage>
</organism>
<reference evidence="2" key="1">
    <citation type="journal article" date="2018" name="Gigascience">
        <title>Genome assembly of the Pink Ipe (Handroanthus impetiginosus, Bignoniaceae), a highly valued, ecologically keystone Neotropical timber forest tree.</title>
        <authorList>
            <person name="Silva-Junior O.B."/>
            <person name="Grattapaglia D."/>
            <person name="Novaes E."/>
            <person name="Collevatti R.G."/>
        </authorList>
    </citation>
    <scope>NUCLEOTIDE SEQUENCE [LARGE SCALE GENOMIC DNA]</scope>
    <source>
        <strain evidence="2">cv. UFG-1</strain>
    </source>
</reference>
<dbReference type="PANTHER" id="PTHR11697">
    <property type="entry name" value="GENERAL TRANSCRIPTION FACTOR 2-RELATED ZINC FINGER PROTEIN"/>
    <property type="match status" value="1"/>
</dbReference>
<evidence type="ECO:0000313" key="2">
    <source>
        <dbReference type="Proteomes" id="UP000231279"/>
    </source>
</evidence>
<evidence type="ECO:0000313" key="1">
    <source>
        <dbReference type="EMBL" id="PIN26248.1"/>
    </source>
</evidence>
<proteinExistence type="predicted"/>
<comment type="caution">
    <text evidence="1">The sequence shown here is derived from an EMBL/GenBank/DDBJ whole genome shotgun (WGS) entry which is preliminary data.</text>
</comment>
<dbReference type="STRING" id="429701.A0A2G9I920"/>
<dbReference type="OrthoDB" id="6778351at2759"/>
<name>A0A2G9I920_9LAMI</name>
<keyword evidence="2" id="KW-1185">Reference proteome</keyword>
<dbReference type="InterPro" id="IPR055298">
    <property type="entry name" value="AtLOH3-like"/>
</dbReference>
<dbReference type="PANTHER" id="PTHR11697:SF230">
    <property type="entry name" value="ZINC FINGER, MYM DOMAIN CONTAINING 1"/>
    <property type="match status" value="1"/>
</dbReference>
<dbReference type="Proteomes" id="UP000231279">
    <property type="component" value="Unassembled WGS sequence"/>
</dbReference>
<gene>
    <name evidence="1" type="ORF">CDL12_00992</name>
</gene>
<protein>
    <submittedName>
        <fullName evidence="1">Uncharacterized protein</fullName>
    </submittedName>
</protein>
<accession>A0A2G9I920</accession>
<sequence length="191" mass="22453">MTDVLEDIEKEGIIPKKRAKSHALMDYLDSFEFAFSLYLMKRKDQDMLNAMKQVRVCKTRVQTMRDEGRESLLCEVSTFCNVHGICIPNMNDDFKARERSRRKAQQINNDHHFRMEIFNQVIDMQLQEMNSHFTNVNSKLLTCIACSSPDDSFSSFNKDRLMEFATFYPSEFSNVELLTLDDQLENYIVDM</sequence>
<dbReference type="AlphaFoldDB" id="A0A2G9I920"/>